<evidence type="ECO:0000313" key="1">
    <source>
        <dbReference type="EMBL" id="KKB96815.1"/>
    </source>
</evidence>
<dbReference type="AlphaFoldDB" id="A0A0F5MPW5"/>
<gene>
    <name evidence="1" type="ORF">SZ25_00089</name>
</gene>
<proteinExistence type="predicted"/>
<dbReference type="EMBL" id="JYHA01000021">
    <property type="protein sequence ID" value="KKB96815.1"/>
    <property type="molecule type" value="Genomic_DNA"/>
</dbReference>
<name>A0A0F5MPW5_9RICK</name>
<sequence>MRQCVGYVAMKEELLDRLKSLTIAAESNLHITRGYEFYYSSLFPLYDLVENINRLETLHHLDEVDGIITQIYQAIYESNYYDLKPLVMRLWNLISGGMEFTYPYMRLNEVETDSLIYSRNSSVEGGYYADDETEILLGLSIEEDVSGSF</sequence>
<organism evidence="1 2">
    <name type="scientific">Candidatus Arcanibacter lacustris</name>
    <dbReference type="NCBI Taxonomy" id="1607817"/>
    <lineage>
        <taxon>Bacteria</taxon>
        <taxon>Pseudomonadati</taxon>
        <taxon>Pseudomonadota</taxon>
        <taxon>Alphaproteobacteria</taxon>
        <taxon>Rickettsiales</taxon>
        <taxon>Candidatus Arcanibacter</taxon>
    </lineage>
</organism>
<reference evidence="1 2" key="1">
    <citation type="submission" date="2015-02" db="EMBL/GenBank/DDBJ databases">
        <title>Single cell genomics of a rare environmental alphaproteobacterium provides unique insights into Rickettsiaceae evolution.</title>
        <authorList>
            <person name="Martijn J."/>
            <person name="Schulz F."/>
            <person name="Zaremba-Niedzwiedzka K."/>
            <person name="Viklund J."/>
            <person name="Stepanauskas R."/>
            <person name="Andersson S.G.E."/>
            <person name="Horn M."/>
            <person name="Guy L."/>
            <person name="Ettema T.J.G."/>
        </authorList>
    </citation>
    <scope>NUCLEOTIDE SEQUENCE [LARGE SCALE GENOMIC DNA]</scope>
    <source>
        <strain evidence="1 2">SCGC AAA041-L04</strain>
    </source>
</reference>
<accession>A0A0F5MPW5</accession>
<evidence type="ECO:0000313" key="2">
    <source>
        <dbReference type="Proteomes" id="UP000033358"/>
    </source>
</evidence>
<keyword evidence="2" id="KW-1185">Reference proteome</keyword>
<dbReference type="Proteomes" id="UP000033358">
    <property type="component" value="Unassembled WGS sequence"/>
</dbReference>
<protein>
    <submittedName>
        <fullName evidence="1">Uncharacterized protein</fullName>
    </submittedName>
</protein>
<comment type="caution">
    <text evidence="1">The sequence shown here is derived from an EMBL/GenBank/DDBJ whole genome shotgun (WGS) entry which is preliminary data.</text>
</comment>